<evidence type="ECO:0000256" key="3">
    <source>
        <dbReference type="ARBA" id="ARBA00022679"/>
    </source>
</evidence>
<dbReference type="OrthoDB" id="9977870at2759"/>
<evidence type="ECO:0000256" key="7">
    <source>
        <dbReference type="ARBA" id="ARBA00022786"/>
    </source>
</evidence>
<dbReference type="Gene3D" id="1.20.120.1750">
    <property type="match status" value="1"/>
</dbReference>
<sequence length="127" mass="14233">LPQEEARSFKQKLEELYTPTKQRIYCGNRDCGEFIPPLMHESDVLAVCQKCKRSTCKSCRALKHDGDCAGPSKEDEQAFALIKKEGYQTCSECDRVVERTEGCSHMTCACGHEFCYHCGGPIKTCNG</sequence>
<evidence type="ECO:0000256" key="5">
    <source>
        <dbReference type="ARBA" id="ARBA00022737"/>
    </source>
</evidence>
<feature type="non-terminal residue" evidence="10">
    <location>
        <position position="127"/>
    </location>
</feature>
<evidence type="ECO:0000256" key="1">
    <source>
        <dbReference type="ARBA" id="ARBA00001798"/>
    </source>
</evidence>
<dbReference type="EC" id="2.3.2.31" evidence="2"/>
<evidence type="ECO:0000313" key="11">
    <source>
        <dbReference type="Proteomes" id="UP000027730"/>
    </source>
</evidence>
<dbReference type="PROSITE" id="PS51873">
    <property type="entry name" value="TRIAD"/>
    <property type="match status" value="1"/>
</dbReference>
<dbReference type="GO" id="GO:0061630">
    <property type="term" value="F:ubiquitin protein ligase activity"/>
    <property type="evidence" value="ECO:0007669"/>
    <property type="project" value="UniProtKB-EC"/>
</dbReference>
<evidence type="ECO:0000313" key="10">
    <source>
        <dbReference type="EMBL" id="KEQ74512.1"/>
    </source>
</evidence>
<dbReference type="HOGENOM" id="CLU_1975711_0_0_1"/>
<feature type="non-terminal residue" evidence="10">
    <location>
        <position position="1"/>
    </location>
</feature>
<comment type="catalytic activity">
    <reaction evidence="1">
        <text>[E2 ubiquitin-conjugating enzyme]-S-ubiquitinyl-L-cysteine + [acceptor protein]-L-lysine = [E2 ubiquitin-conjugating enzyme]-L-cysteine + [acceptor protein]-N(6)-ubiquitinyl-L-lysine.</text>
        <dbReference type="EC" id="2.3.2.31"/>
    </reaction>
</comment>
<evidence type="ECO:0000256" key="8">
    <source>
        <dbReference type="ARBA" id="ARBA00022833"/>
    </source>
</evidence>
<dbReference type="Pfam" id="PF01485">
    <property type="entry name" value="IBR"/>
    <property type="match status" value="2"/>
</dbReference>
<proteinExistence type="predicted"/>
<evidence type="ECO:0000259" key="9">
    <source>
        <dbReference type="PROSITE" id="PS51873"/>
    </source>
</evidence>
<dbReference type="PANTHER" id="PTHR11685">
    <property type="entry name" value="RBR FAMILY RING FINGER AND IBR DOMAIN-CONTAINING"/>
    <property type="match status" value="1"/>
</dbReference>
<evidence type="ECO:0000256" key="4">
    <source>
        <dbReference type="ARBA" id="ARBA00022723"/>
    </source>
</evidence>
<dbReference type="GO" id="GO:0016567">
    <property type="term" value="P:protein ubiquitination"/>
    <property type="evidence" value="ECO:0007669"/>
    <property type="project" value="InterPro"/>
</dbReference>
<dbReference type="EMBL" id="KL584707">
    <property type="protein sequence ID" value="KEQ74512.1"/>
    <property type="molecule type" value="Genomic_DNA"/>
</dbReference>
<dbReference type="CDD" id="cd22584">
    <property type="entry name" value="Rcat_RBR_unk"/>
    <property type="match status" value="1"/>
</dbReference>
<evidence type="ECO:0000256" key="2">
    <source>
        <dbReference type="ARBA" id="ARBA00012251"/>
    </source>
</evidence>
<feature type="domain" description="RING-type" evidence="9">
    <location>
        <begin position="1"/>
        <end position="127"/>
    </location>
</feature>
<keyword evidence="6" id="KW-0863">Zinc-finger</keyword>
<dbReference type="SUPFAM" id="SSF57850">
    <property type="entry name" value="RING/U-box"/>
    <property type="match status" value="1"/>
</dbReference>
<dbReference type="STRING" id="1043004.A0A074WXM7"/>
<dbReference type="SMART" id="SM00647">
    <property type="entry name" value="IBR"/>
    <property type="match status" value="2"/>
</dbReference>
<dbReference type="InterPro" id="IPR044066">
    <property type="entry name" value="TRIAD_supradom"/>
</dbReference>
<evidence type="ECO:0000256" key="6">
    <source>
        <dbReference type="ARBA" id="ARBA00022771"/>
    </source>
</evidence>
<name>A0A074WXM7_9PEZI</name>
<accession>A0A074WXM7</accession>
<dbReference type="RefSeq" id="XP_013428362.1">
    <property type="nucleotide sequence ID" value="XM_013572908.1"/>
</dbReference>
<keyword evidence="3" id="KW-0808">Transferase</keyword>
<keyword evidence="4" id="KW-0479">Metal-binding</keyword>
<reference evidence="10 11" key="1">
    <citation type="journal article" date="2014" name="BMC Genomics">
        <title>Genome sequencing of four Aureobasidium pullulans varieties: biotechnological potential, stress tolerance, and description of new species.</title>
        <authorList>
            <person name="Gostin Ar C."/>
            <person name="Ohm R.A."/>
            <person name="Kogej T."/>
            <person name="Sonjak S."/>
            <person name="Turk M."/>
            <person name="Zajc J."/>
            <person name="Zalar P."/>
            <person name="Grube M."/>
            <person name="Sun H."/>
            <person name="Han J."/>
            <person name="Sharma A."/>
            <person name="Chiniquy J."/>
            <person name="Ngan C.Y."/>
            <person name="Lipzen A."/>
            <person name="Barry K."/>
            <person name="Grigoriev I.V."/>
            <person name="Gunde-Cimerman N."/>
        </authorList>
    </citation>
    <scope>NUCLEOTIDE SEQUENCE [LARGE SCALE GENOMIC DNA]</scope>
    <source>
        <strain evidence="10 11">CBS 147.97</strain>
    </source>
</reference>
<keyword evidence="11" id="KW-1185">Reference proteome</keyword>
<organism evidence="10 11">
    <name type="scientific">Aureobasidium namibiae CBS 147.97</name>
    <dbReference type="NCBI Taxonomy" id="1043004"/>
    <lineage>
        <taxon>Eukaryota</taxon>
        <taxon>Fungi</taxon>
        <taxon>Dikarya</taxon>
        <taxon>Ascomycota</taxon>
        <taxon>Pezizomycotina</taxon>
        <taxon>Dothideomycetes</taxon>
        <taxon>Dothideomycetidae</taxon>
        <taxon>Dothideales</taxon>
        <taxon>Saccotheciaceae</taxon>
        <taxon>Aureobasidium</taxon>
    </lineage>
</organism>
<protein>
    <recommendedName>
        <fullName evidence="2">RBR-type E3 ubiquitin transferase</fullName>
        <ecNumber evidence="2">2.3.2.31</ecNumber>
    </recommendedName>
</protein>
<keyword evidence="5" id="KW-0677">Repeat</keyword>
<keyword evidence="8" id="KW-0862">Zinc</keyword>
<gene>
    <name evidence="10" type="ORF">M436DRAFT_22771</name>
</gene>
<dbReference type="GO" id="GO:0008270">
    <property type="term" value="F:zinc ion binding"/>
    <property type="evidence" value="ECO:0007669"/>
    <property type="project" value="UniProtKB-KW"/>
</dbReference>
<keyword evidence="7" id="KW-0833">Ubl conjugation pathway</keyword>
<dbReference type="AlphaFoldDB" id="A0A074WXM7"/>
<dbReference type="GeneID" id="25408088"/>
<dbReference type="InterPro" id="IPR002867">
    <property type="entry name" value="IBR_dom"/>
</dbReference>
<dbReference type="InterPro" id="IPR031127">
    <property type="entry name" value="E3_UB_ligase_RBR"/>
</dbReference>
<dbReference type="Proteomes" id="UP000027730">
    <property type="component" value="Unassembled WGS sequence"/>
</dbReference>